<name>A0A4D6MXV7_VIGUN</name>
<dbReference type="Pfam" id="PF03140">
    <property type="entry name" value="DUF247"/>
    <property type="match status" value="2"/>
</dbReference>
<organism evidence="2 3">
    <name type="scientific">Vigna unguiculata</name>
    <name type="common">Cowpea</name>
    <dbReference type="NCBI Taxonomy" id="3917"/>
    <lineage>
        <taxon>Eukaryota</taxon>
        <taxon>Viridiplantae</taxon>
        <taxon>Streptophyta</taxon>
        <taxon>Embryophyta</taxon>
        <taxon>Tracheophyta</taxon>
        <taxon>Spermatophyta</taxon>
        <taxon>Magnoliopsida</taxon>
        <taxon>eudicotyledons</taxon>
        <taxon>Gunneridae</taxon>
        <taxon>Pentapetalae</taxon>
        <taxon>rosids</taxon>
        <taxon>fabids</taxon>
        <taxon>Fabales</taxon>
        <taxon>Fabaceae</taxon>
        <taxon>Papilionoideae</taxon>
        <taxon>50 kb inversion clade</taxon>
        <taxon>NPAAA clade</taxon>
        <taxon>indigoferoid/millettioid clade</taxon>
        <taxon>Phaseoleae</taxon>
        <taxon>Vigna</taxon>
    </lineage>
</organism>
<dbReference type="InterPro" id="IPR004158">
    <property type="entry name" value="DUF247_pln"/>
</dbReference>
<keyword evidence="1" id="KW-0472">Membrane</keyword>
<dbReference type="Proteomes" id="UP000501690">
    <property type="component" value="Linkage Group LG8"/>
</dbReference>
<feature type="transmembrane region" description="Helical" evidence="1">
    <location>
        <begin position="916"/>
        <end position="936"/>
    </location>
</feature>
<evidence type="ECO:0000256" key="1">
    <source>
        <dbReference type="SAM" id="Phobius"/>
    </source>
</evidence>
<keyword evidence="1" id="KW-0812">Transmembrane</keyword>
<protein>
    <submittedName>
        <fullName evidence="2">Uncharacterized protein</fullName>
    </submittedName>
</protein>
<keyword evidence="1" id="KW-1133">Transmembrane helix</keyword>
<keyword evidence="3" id="KW-1185">Reference proteome</keyword>
<proteinExistence type="predicted"/>
<evidence type="ECO:0000313" key="2">
    <source>
        <dbReference type="EMBL" id="QCE04725.1"/>
    </source>
</evidence>
<gene>
    <name evidence="2" type="ORF">DEO72_LG8g2763</name>
</gene>
<accession>A0A4D6MXV7</accession>
<dbReference type="EMBL" id="CP039352">
    <property type="protein sequence ID" value="QCE04725.1"/>
    <property type="molecule type" value="Genomic_DNA"/>
</dbReference>
<reference evidence="2 3" key="1">
    <citation type="submission" date="2019-04" db="EMBL/GenBank/DDBJ databases">
        <title>An improved genome assembly and genetic linkage map for asparagus bean, Vigna unguiculata ssp. sesquipedialis.</title>
        <authorList>
            <person name="Xia Q."/>
            <person name="Zhang R."/>
            <person name="Dong Y."/>
        </authorList>
    </citation>
    <scope>NUCLEOTIDE SEQUENCE [LARGE SCALE GENOMIC DNA]</scope>
    <source>
        <tissue evidence="2">Leaf</tissue>
    </source>
</reference>
<evidence type="ECO:0000313" key="3">
    <source>
        <dbReference type="Proteomes" id="UP000501690"/>
    </source>
</evidence>
<sequence length="946" mass="111296">MDSSTATTYTAVPETDPQIEHIIDIPKEIQQELHHELCCIYKVPPKLRKLNEGEAYEPILISIGPFHHNKKPELEPMHKQKQRYFLSFWERVTNKRALASYKTFLTDNIQTIKQRYSEPGCLSKDQFVNMMLLDSVFIIELFLRKSEQKNDHIFTTPWICKNIQRDMLLLENQLPFFLMENLYKSVHKLSDLTFLELAFNYFEDYYPHTTTPDKKTILKNFSSCNHFTDLVRRFYLPEKVHAKDWNPSEHFTPCTKNERVLKTATKLNEAGVSFEKGHHKCLLDIKFQEIRVLSWFLCLGCLPCFTCVKARFRIPQLKVLQTTECVLRNLIALEQCHYPDQPFMCNYVSLIDSLIHTKDDVELLVDKEIIEHELGCHSELATMINGLCKHVVVNCNYYGKITRKLNDHYNSYWKHYMGMLRSVYFRDPWRLSSTVVGVVIFLFAIVNFLRVTVFHVFSNECEMQAILKSESIQGIQTKIKKKSCVSMTSATTFTAIPENKPQIQHIVNIPEQIEPEMHDQCCIYKVPHHLHKLNVEAYTPYFISIGPLHSEKPELKQEKLKQRYFHAFWKRLSHKQCLAFSQYKIFLEENREKIGNSYSEPELHKKENFVDMILLDSVFIMELFLRRTNKSEQKNDVMFTTSWICKMTQRDLSLLENQLPMFVLEELHKRVILGDSDTKENCLKFTELALNYFEDYYPHKSIQKVEMIKNCESCLNFTDLIRYTYLPRQIQVNMNSSHFTPCAVESVLRTATKLNEAGVSFESVEGRSYLDVKFEKSPILSWFLCFGCLPFSECFKSRLQIPHLKVDQVTECILRNLIALEQCHYSDQPFICNYVNLIDSLIHTQDDVELLVDSEIIVHELGSHNELATMINCLCRHVVVTSNYYGRITRELNEHYNCRWKHYMGMLKSVYFRDPWRFSSTIVGTAVFLFAILNFLRVIGVLRPKY</sequence>
<feature type="transmembrane region" description="Helical" evidence="1">
    <location>
        <begin position="429"/>
        <end position="449"/>
    </location>
</feature>
<dbReference type="PANTHER" id="PTHR31170">
    <property type="entry name" value="BNAC04G53230D PROTEIN"/>
    <property type="match status" value="1"/>
</dbReference>
<dbReference type="PANTHER" id="PTHR31170:SF9">
    <property type="entry name" value="PROTEIN, PUTATIVE (DUF247)-RELATED"/>
    <property type="match status" value="1"/>
</dbReference>
<dbReference type="AlphaFoldDB" id="A0A4D6MXV7"/>